<keyword evidence="1" id="KW-0732">Signal</keyword>
<feature type="chain" id="PRO_5031537676" description="Protein-tyrosine sulfotransferase" evidence="1">
    <location>
        <begin position="18"/>
        <end position="318"/>
    </location>
</feature>
<organism evidence="2">
    <name type="scientific">Alexandrium catenella</name>
    <name type="common">Red tide dinoflagellate</name>
    <name type="synonym">Gonyaulax catenella</name>
    <dbReference type="NCBI Taxonomy" id="2925"/>
    <lineage>
        <taxon>Eukaryota</taxon>
        <taxon>Sar</taxon>
        <taxon>Alveolata</taxon>
        <taxon>Dinophyceae</taxon>
        <taxon>Gonyaulacales</taxon>
        <taxon>Pyrocystaceae</taxon>
        <taxon>Alexandrium</taxon>
    </lineage>
</organism>
<evidence type="ECO:0000256" key="1">
    <source>
        <dbReference type="SAM" id="SignalP"/>
    </source>
</evidence>
<dbReference type="Gene3D" id="3.40.50.300">
    <property type="entry name" value="P-loop containing nucleotide triphosphate hydrolases"/>
    <property type="match status" value="1"/>
</dbReference>
<evidence type="ECO:0008006" key="3">
    <source>
        <dbReference type="Google" id="ProtNLM"/>
    </source>
</evidence>
<sequence>MVVFVTCLHLLLVAACAVNFQGAELLNSGVAVAKGSRRFHAPQPLPTRVTGRASPFRLALFKFQRTGSTFFMEAMQQAVCRDAGCRRYWQAEIFTEICGEGQNCKAEEAVRQVQRYARCAEGQSSCGWSLNLLRHGNMGLHVWDRIVEAISAQPTHVVFLTRENVAAQFLSYKVGSVRRDVMRRPELRRVPGNLFYCNAFHFSACSRAQRDWVDKHTYFEVDRKQLNNSIEEYERNNRIYQHLESQLRGLNNPNVTVVHLDYDDLFREETWQTLFRAAGLMSAPPPTTRPQSDYSGFVSNWNEAVQQAWTRGYNITTI</sequence>
<evidence type="ECO:0000313" key="2">
    <source>
        <dbReference type="EMBL" id="CAD9110961.1"/>
    </source>
</evidence>
<gene>
    <name evidence="2" type="ORF">ACAT0790_LOCUS12392</name>
</gene>
<protein>
    <recommendedName>
        <fullName evidence="3">Protein-tyrosine sulfotransferase</fullName>
    </recommendedName>
</protein>
<name>A0A7S1Q1E2_ALECA</name>
<feature type="signal peptide" evidence="1">
    <location>
        <begin position="1"/>
        <end position="17"/>
    </location>
</feature>
<accession>A0A7S1Q1E2</accession>
<dbReference type="SUPFAM" id="SSF52540">
    <property type="entry name" value="P-loop containing nucleoside triphosphate hydrolases"/>
    <property type="match status" value="1"/>
</dbReference>
<dbReference type="EMBL" id="HBGE01020556">
    <property type="protein sequence ID" value="CAD9110961.1"/>
    <property type="molecule type" value="Transcribed_RNA"/>
</dbReference>
<dbReference type="InterPro" id="IPR027417">
    <property type="entry name" value="P-loop_NTPase"/>
</dbReference>
<proteinExistence type="predicted"/>
<reference evidence="2" key="1">
    <citation type="submission" date="2021-01" db="EMBL/GenBank/DDBJ databases">
        <authorList>
            <person name="Corre E."/>
            <person name="Pelletier E."/>
            <person name="Niang G."/>
            <person name="Scheremetjew M."/>
            <person name="Finn R."/>
            <person name="Kale V."/>
            <person name="Holt S."/>
            <person name="Cochrane G."/>
            <person name="Meng A."/>
            <person name="Brown T."/>
            <person name="Cohen L."/>
        </authorList>
    </citation>
    <scope>NUCLEOTIDE SEQUENCE</scope>
    <source>
        <strain evidence="2">OF101</strain>
    </source>
</reference>
<dbReference type="AlphaFoldDB" id="A0A7S1Q1E2"/>